<dbReference type="STRING" id="1993.SAMN04489713_11310"/>
<dbReference type="Gene3D" id="3.90.226.10">
    <property type="entry name" value="2-enoyl-CoA Hydratase, Chain A, domain 1"/>
    <property type="match status" value="1"/>
</dbReference>
<dbReference type="RefSeq" id="WP_075023185.1">
    <property type="nucleotide sequence ID" value="NZ_FOVH01000013.1"/>
</dbReference>
<sequence length="234" mass="23712">MTNAQYETIGDLPARAPGDLPLTIDGRGPVTPGMVASVAAVCDAAEDRAGASRVVLRVSGAPGGPGPAGLTVDLVSKWERALRRLERLPAVTVAVADGDCGGPALDALLATDYRIATPAVRLVPSVLAGTTWPGMALYRLAQRGAAAAPIRRAVLFGTPVAAADALALHLVDEVADDPEGALAAVEVTAVPGSELAIRRQLMSEASTTGFEEALGAHLAACDRVLRRAAVGAAS</sequence>
<dbReference type="SUPFAM" id="SSF52096">
    <property type="entry name" value="ClpP/crotonase"/>
    <property type="match status" value="1"/>
</dbReference>
<dbReference type="InParanoid" id="A0A1I5P648"/>
<gene>
    <name evidence="1" type="ORF">SAMN04489713_11310</name>
</gene>
<accession>A0A1I5P648</accession>
<dbReference type="Proteomes" id="UP000183413">
    <property type="component" value="Unassembled WGS sequence"/>
</dbReference>
<evidence type="ECO:0000313" key="1">
    <source>
        <dbReference type="EMBL" id="SFP29443.1"/>
    </source>
</evidence>
<evidence type="ECO:0000313" key="2">
    <source>
        <dbReference type="Proteomes" id="UP000183413"/>
    </source>
</evidence>
<dbReference type="EMBL" id="FOVH01000013">
    <property type="protein sequence ID" value="SFP29443.1"/>
    <property type="molecule type" value="Genomic_DNA"/>
</dbReference>
<name>A0A1I5P648_9ACTN</name>
<keyword evidence="2" id="KW-1185">Reference proteome</keyword>
<dbReference type="InterPro" id="IPR029045">
    <property type="entry name" value="ClpP/crotonase-like_dom_sf"/>
</dbReference>
<dbReference type="InterPro" id="IPR053545">
    <property type="entry name" value="Enoyl-CoA_hydratase-like"/>
</dbReference>
<dbReference type="OrthoDB" id="6006525at2"/>
<reference evidence="1 2" key="1">
    <citation type="submission" date="2016-10" db="EMBL/GenBank/DDBJ databases">
        <authorList>
            <person name="de Groot N.N."/>
        </authorList>
    </citation>
    <scope>NUCLEOTIDE SEQUENCE [LARGE SCALE GENOMIC DNA]</scope>
    <source>
        <strain evidence="1 2">DSM 43067</strain>
    </source>
</reference>
<dbReference type="AlphaFoldDB" id="A0A1I5P648"/>
<organism evidence="1 2">
    <name type="scientific">Actinomadura madurae</name>
    <dbReference type="NCBI Taxonomy" id="1993"/>
    <lineage>
        <taxon>Bacteria</taxon>
        <taxon>Bacillati</taxon>
        <taxon>Actinomycetota</taxon>
        <taxon>Actinomycetes</taxon>
        <taxon>Streptosporangiales</taxon>
        <taxon>Thermomonosporaceae</taxon>
        <taxon>Actinomadura</taxon>
    </lineage>
</organism>
<dbReference type="NCBIfam" id="NF042431">
    <property type="entry name" value="EnCoAhydt_DpgB"/>
    <property type="match status" value="1"/>
</dbReference>
<protein>
    <submittedName>
        <fullName evidence="1">(3,5-dihydroxycyclohex-3-enyl)acetyl-CoA dehydratase subunit B</fullName>
    </submittedName>
</protein>
<dbReference type="eggNOG" id="COG1024">
    <property type="taxonomic scope" value="Bacteria"/>
</dbReference>
<proteinExistence type="predicted"/>